<protein>
    <submittedName>
        <fullName evidence="3">Uncharacterized protein</fullName>
    </submittedName>
</protein>
<feature type="compositionally biased region" description="Basic and acidic residues" evidence="2">
    <location>
        <begin position="239"/>
        <end position="284"/>
    </location>
</feature>
<evidence type="ECO:0000313" key="3">
    <source>
        <dbReference type="EMBL" id="OAA41802.1"/>
    </source>
</evidence>
<dbReference type="EMBL" id="SBHS01000056">
    <property type="protein sequence ID" value="TWU70967.1"/>
    <property type="molecule type" value="Genomic_DNA"/>
</dbReference>
<keyword evidence="1" id="KW-0175">Coiled coil</keyword>
<dbReference type="Proteomes" id="UP000317257">
    <property type="component" value="Unassembled WGS sequence"/>
</dbReference>
<dbReference type="EMBL" id="AZHC01000015">
    <property type="protein sequence ID" value="OAA41802.1"/>
    <property type="molecule type" value="Genomic_DNA"/>
</dbReference>
<accession>A0A167D0Q6</accession>
<organism evidence="3 5">
    <name type="scientific">Metarhizium rileyi (strain RCEF 4871)</name>
    <name type="common">Nomuraea rileyi</name>
    <dbReference type="NCBI Taxonomy" id="1649241"/>
    <lineage>
        <taxon>Eukaryota</taxon>
        <taxon>Fungi</taxon>
        <taxon>Dikarya</taxon>
        <taxon>Ascomycota</taxon>
        <taxon>Pezizomycotina</taxon>
        <taxon>Sordariomycetes</taxon>
        <taxon>Hypocreomycetidae</taxon>
        <taxon>Hypocreales</taxon>
        <taxon>Clavicipitaceae</taxon>
        <taxon>Metarhizium</taxon>
    </lineage>
</organism>
<dbReference type="AlphaFoldDB" id="A0A167D0Q6"/>
<comment type="caution">
    <text evidence="3">The sequence shown here is derived from an EMBL/GenBank/DDBJ whole genome shotgun (WGS) entry which is preliminary data.</text>
</comment>
<reference evidence="4" key="3">
    <citation type="journal article" date="2019" name="Microbiol. Resour. Announc.">
        <title>Genome Sequence of Metarhizium rileyi, a Microbial Control Agent for Lepidoptera.</title>
        <authorList>
            <person name="Binneck E."/>
            <person name="Lastra C.C.L."/>
            <person name="Sosa-Gomez D.R."/>
        </authorList>
    </citation>
    <scope>NUCLEOTIDE SEQUENCE</scope>
    <source>
        <strain evidence="4">Cep018-CH2</strain>
    </source>
</reference>
<evidence type="ECO:0000313" key="5">
    <source>
        <dbReference type="Proteomes" id="UP000243498"/>
    </source>
</evidence>
<evidence type="ECO:0000313" key="6">
    <source>
        <dbReference type="Proteomes" id="UP000317257"/>
    </source>
</evidence>
<reference evidence="3 5" key="1">
    <citation type="journal article" date="2016" name="Genome Biol. Evol.">
        <title>Divergent and convergent evolution of fungal pathogenicity.</title>
        <authorList>
            <person name="Shang Y."/>
            <person name="Xiao G."/>
            <person name="Zheng P."/>
            <person name="Cen K."/>
            <person name="Zhan S."/>
            <person name="Wang C."/>
        </authorList>
    </citation>
    <scope>NUCLEOTIDE SEQUENCE [LARGE SCALE GENOMIC DNA]</scope>
    <source>
        <strain evidence="3 5">RCEF 4871</strain>
    </source>
</reference>
<accession>A0A5C6G164</accession>
<feature type="compositionally biased region" description="Polar residues" evidence="2">
    <location>
        <begin position="149"/>
        <end position="158"/>
    </location>
</feature>
<feature type="compositionally biased region" description="Basic and acidic residues" evidence="2">
    <location>
        <begin position="137"/>
        <end position="147"/>
    </location>
</feature>
<feature type="coiled-coil region" evidence="1">
    <location>
        <begin position="311"/>
        <end position="338"/>
    </location>
</feature>
<reference evidence="6" key="2">
    <citation type="submission" date="2018-12" db="EMBL/GenBank/DDBJ databases">
        <title>The complete genome of Metarhizium rileyi, a key fungal pathogen of Lepidoptera.</title>
        <authorList>
            <person name="Binneck E."/>
            <person name="Lastra C.C.L."/>
            <person name="Sosa-Gomez D.R."/>
        </authorList>
    </citation>
    <scope>NUCLEOTIDE SEQUENCE [LARGE SCALE GENOMIC DNA]</scope>
    <source>
        <strain evidence="6">Cep018-CH2</strain>
    </source>
</reference>
<dbReference type="Proteomes" id="UP000243498">
    <property type="component" value="Unassembled WGS sequence"/>
</dbReference>
<sequence length="366" mass="41195">MSTPELDSALTFNPKNEWDAKIGSRLTQLWEDCSPKWSVKKKADFRMLCHDANITYRTSNISSHKIHRRIQGRRATEAEYIVLAAIFGTDAVHRLSWAAPFKRRSGIYPKEGGVITAAFRKELKADSESLKTAAIREPQKKTPKPDVEQSLSGRTESPGSLHDSETTGDNELASQLPDKNDRNDGLVKTDQQFQNWIGKSMIEDVAEMKSEMKHISNVLREIKASTGFNERDAAAVKCETPERLTMDSIEHHSANTDEDTGEKANIKTQKEPQATRKRSPERYKASSPKRARTAGQQDNDIWETLHKARPAKVLTSKVEALEARCGAQEERIATLEASVSSKDDQLMTLRQQIDTIARFLAQSYEI</sequence>
<dbReference type="OMA" id="KCETPER"/>
<proteinExistence type="predicted"/>
<name>A0A167D0Q6_METRR</name>
<evidence type="ECO:0000256" key="1">
    <source>
        <dbReference type="SAM" id="Coils"/>
    </source>
</evidence>
<gene>
    <name evidence="4" type="ORF">ED733_001397</name>
    <name evidence="3" type="ORF">NOR_05310</name>
</gene>
<dbReference type="OrthoDB" id="4937312at2759"/>
<feature type="region of interest" description="Disordered" evidence="2">
    <location>
        <begin position="239"/>
        <end position="299"/>
    </location>
</feature>
<keyword evidence="5" id="KW-1185">Reference proteome</keyword>
<feature type="region of interest" description="Disordered" evidence="2">
    <location>
        <begin position="132"/>
        <end position="186"/>
    </location>
</feature>
<evidence type="ECO:0000313" key="4">
    <source>
        <dbReference type="EMBL" id="TWU70967.1"/>
    </source>
</evidence>
<evidence type="ECO:0000256" key="2">
    <source>
        <dbReference type="SAM" id="MobiDB-lite"/>
    </source>
</evidence>